<dbReference type="AlphaFoldDB" id="A0A7T3KVH8"/>
<keyword evidence="4" id="KW-1185">Reference proteome</keyword>
<gene>
    <name evidence="3" type="ORF">I7X12_01610</name>
</gene>
<dbReference type="OrthoDB" id="252054at2157"/>
<evidence type="ECO:0000259" key="2">
    <source>
        <dbReference type="Pfam" id="PF25934"/>
    </source>
</evidence>
<dbReference type="Proteomes" id="UP000595001">
    <property type="component" value="Chromosome"/>
</dbReference>
<feature type="compositionally biased region" description="Low complexity" evidence="1">
    <location>
        <begin position="30"/>
        <end position="56"/>
    </location>
</feature>
<evidence type="ECO:0000313" key="3">
    <source>
        <dbReference type="EMBL" id="QPV63359.1"/>
    </source>
</evidence>
<protein>
    <recommendedName>
        <fullName evidence="2">DUF7979 domain-containing protein</fullName>
    </recommendedName>
</protein>
<dbReference type="InterPro" id="IPR058285">
    <property type="entry name" value="DUF7979"/>
</dbReference>
<dbReference type="PROSITE" id="PS51257">
    <property type="entry name" value="PROKAR_LIPOPROTEIN"/>
    <property type="match status" value="1"/>
</dbReference>
<feature type="domain" description="DUF7979" evidence="2">
    <location>
        <begin position="63"/>
        <end position="133"/>
    </location>
</feature>
<feature type="region of interest" description="Disordered" evidence="1">
    <location>
        <begin position="19"/>
        <end position="82"/>
    </location>
</feature>
<sequence length="233" mass="24277">MDRIGLITALVALAAVGGCLAAPGPGGDGATPTASATPTATPTGTPDSSPSTATPTAAPPNASPTPNPTPTDGNTVDYAELPPDSQAAFDDALDGQISFVPDSPYVEGNHTTEAAGPFRDHAFVRKDGQRYRIAVAMDGPLYASYSIYADPASPGENASVTAYANLSADVREEVRWAVENGSHDVPTGKWDSLPQELGDTTYVRYDDATYRMSYAVGDYWAERMTVEPVDSSG</sequence>
<evidence type="ECO:0000313" key="4">
    <source>
        <dbReference type="Proteomes" id="UP000595001"/>
    </source>
</evidence>
<dbReference type="EMBL" id="CP065856">
    <property type="protein sequence ID" value="QPV63359.1"/>
    <property type="molecule type" value="Genomic_DNA"/>
</dbReference>
<feature type="domain" description="DUF7979" evidence="2">
    <location>
        <begin position="145"/>
        <end position="212"/>
    </location>
</feature>
<feature type="compositionally biased region" description="Pro residues" evidence="1">
    <location>
        <begin position="57"/>
        <end position="69"/>
    </location>
</feature>
<dbReference type="RefSeq" id="WP_198062149.1">
    <property type="nucleotide sequence ID" value="NZ_CP065856.1"/>
</dbReference>
<dbReference type="GeneID" id="60587149"/>
<dbReference type="KEGG" id="hlt:I7X12_01610"/>
<accession>A0A7T3KVH8</accession>
<reference evidence="3 4" key="1">
    <citation type="submission" date="2020-12" db="EMBL/GenBank/DDBJ databases">
        <title>Halosimplex halophilum sp. nov. and Halosimplex salinum sp. nov., two new members of the genus Halosimplex.</title>
        <authorList>
            <person name="Cui H.L."/>
        </authorList>
    </citation>
    <scope>NUCLEOTIDE SEQUENCE [LARGE SCALE GENOMIC DNA]</scope>
    <source>
        <strain evidence="3 4">YGH94</strain>
    </source>
</reference>
<evidence type="ECO:0000256" key="1">
    <source>
        <dbReference type="SAM" id="MobiDB-lite"/>
    </source>
</evidence>
<organism evidence="3 4">
    <name type="scientific">Halosimplex litoreum</name>
    <dbReference type="NCBI Taxonomy" id="1198301"/>
    <lineage>
        <taxon>Archaea</taxon>
        <taxon>Methanobacteriati</taxon>
        <taxon>Methanobacteriota</taxon>
        <taxon>Stenosarchaea group</taxon>
        <taxon>Halobacteria</taxon>
        <taxon>Halobacteriales</taxon>
        <taxon>Haloarculaceae</taxon>
        <taxon>Halosimplex</taxon>
    </lineage>
</organism>
<proteinExistence type="predicted"/>
<dbReference type="Pfam" id="PF25934">
    <property type="entry name" value="DUF7979"/>
    <property type="match status" value="2"/>
</dbReference>
<name>A0A7T3KVH8_9EURY</name>